<dbReference type="VEuPathDB" id="FungiDB:PV09_07581"/>
<evidence type="ECO:0000313" key="3">
    <source>
        <dbReference type="Proteomes" id="UP000053259"/>
    </source>
</evidence>
<dbReference type="AlphaFoldDB" id="A0A0D2A229"/>
<evidence type="ECO:0000313" key="2">
    <source>
        <dbReference type="EMBL" id="KIW00818.1"/>
    </source>
</evidence>
<gene>
    <name evidence="2" type="ORF">PV09_07581</name>
</gene>
<proteinExistence type="predicted"/>
<dbReference type="InParanoid" id="A0A0D2A229"/>
<reference evidence="2 3" key="1">
    <citation type="submission" date="2015-01" db="EMBL/GenBank/DDBJ databases">
        <title>The Genome Sequence of Ochroconis gallopava CBS43764.</title>
        <authorList>
            <consortium name="The Broad Institute Genomics Platform"/>
            <person name="Cuomo C."/>
            <person name="de Hoog S."/>
            <person name="Gorbushina A."/>
            <person name="Stielow B."/>
            <person name="Teixiera M."/>
            <person name="Abouelleil A."/>
            <person name="Chapman S.B."/>
            <person name="Priest M."/>
            <person name="Young S.K."/>
            <person name="Wortman J."/>
            <person name="Nusbaum C."/>
            <person name="Birren B."/>
        </authorList>
    </citation>
    <scope>NUCLEOTIDE SEQUENCE [LARGE SCALE GENOMIC DNA]</scope>
    <source>
        <strain evidence="2 3">CBS 43764</strain>
    </source>
</reference>
<dbReference type="RefSeq" id="XP_016210687.1">
    <property type="nucleotide sequence ID" value="XM_016361361.1"/>
</dbReference>
<dbReference type="Proteomes" id="UP000053259">
    <property type="component" value="Unassembled WGS sequence"/>
</dbReference>
<sequence length="146" mass="16690">MHSPMDTSKFPDSPILMERRKTATTDAAVATDSVTCQAKRMDRKPWTALSERVESIAGMICSTQCRQIEEFASLRSLIHVLEIREDRIQERMKQLEEQCEVLERICNELARKTSLFFVENTERIEVVEDAIGLPVLGRKVPSINLP</sequence>
<accession>A0A0D2A229</accession>
<dbReference type="HOGENOM" id="CLU_1778900_0_0_1"/>
<dbReference type="EMBL" id="KN847559">
    <property type="protein sequence ID" value="KIW00818.1"/>
    <property type="molecule type" value="Genomic_DNA"/>
</dbReference>
<keyword evidence="3" id="KW-1185">Reference proteome</keyword>
<dbReference type="GeneID" id="27315554"/>
<organism evidence="2 3">
    <name type="scientific">Verruconis gallopava</name>
    <dbReference type="NCBI Taxonomy" id="253628"/>
    <lineage>
        <taxon>Eukaryota</taxon>
        <taxon>Fungi</taxon>
        <taxon>Dikarya</taxon>
        <taxon>Ascomycota</taxon>
        <taxon>Pezizomycotina</taxon>
        <taxon>Dothideomycetes</taxon>
        <taxon>Pleosporomycetidae</taxon>
        <taxon>Venturiales</taxon>
        <taxon>Sympoventuriaceae</taxon>
        <taxon>Verruconis</taxon>
    </lineage>
</organism>
<keyword evidence="1" id="KW-0175">Coiled coil</keyword>
<protein>
    <submittedName>
        <fullName evidence="2">Uncharacterized protein</fullName>
    </submittedName>
</protein>
<evidence type="ECO:0000256" key="1">
    <source>
        <dbReference type="SAM" id="Coils"/>
    </source>
</evidence>
<name>A0A0D2A229_9PEZI</name>
<dbReference type="SUPFAM" id="SSF57997">
    <property type="entry name" value="Tropomyosin"/>
    <property type="match status" value="1"/>
</dbReference>
<feature type="coiled-coil region" evidence="1">
    <location>
        <begin position="78"/>
        <end position="112"/>
    </location>
</feature>